<evidence type="ECO:0000256" key="1">
    <source>
        <dbReference type="ARBA" id="ARBA00004479"/>
    </source>
</evidence>
<dbReference type="Pfam" id="PF00069">
    <property type="entry name" value="Pkinase"/>
    <property type="match status" value="1"/>
</dbReference>
<feature type="domain" description="CCHC-type" evidence="25">
    <location>
        <begin position="773"/>
        <end position="787"/>
    </location>
</feature>
<keyword evidence="13" id="KW-1133">Transmembrane helix</keyword>
<keyword evidence="9" id="KW-0430">Lectin</keyword>
<evidence type="ECO:0000256" key="19">
    <source>
        <dbReference type="ARBA" id="ARBA00048679"/>
    </source>
</evidence>
<evidence type="ECO:0000256" key="9">
    <source>
        <dbReference type="ARBA" id="ARBA00022734"/>
    </source>
</evidence>
<keyword evidence="20" id="KW-0862">Zinc</keyword>
<evidence type="ECO:0000256" key="8">
    <source>
        <dbReference type="ARBA" id="ARBA00022729"/>
    </source>
</evidence>
<evidence type="ECO:0000259" key="24">
    <source>
        <dbReference type="PROSITE" id="PS50011"/>
    </source>
</evidence>
<dbReference type="InterPro" id="IPR000719">
    <property type="entry name" value="Prot_kinase_dom"/>
</dbReference>
<dbReference type="InterPro" id="IPR051343">
    <property type="entry name" value="G-type_lectin_kinases/EP1-like"/>
</dbReference>
<dbReference type="GO" id="GO:0004674">
    <property type="term" value="F:protein serine/threonine kinase activity"/>
    <property type="evidence" value="ECO:0007669"/>
    <property type="project" value="UniProtKB-KW"/>
</dbReference>
<dbReference type="PROSITE" id="PS50011">
    <property type="entry name" value="PROTEIN_KINASE_DOM"/>
    <property type="match status" value="1"/>
</dbReference>
<dbReference type="InterPro" id="IPR017441">
    <property type="entry name" value="Protein_kinase_ATP_BS"/>
</dbReference>
<keyword evidence="10 21" id="KW-0547">Nucleotide-binding</keyword>
<proteinExistence type="predicted"/>
<evidence type="ECO:0000256" key="6">
    <source>
        <dbReference type="ARBA" id="ARBA00022679"/>
    </source>
</evidence>
<keyword evidence="4" id="KW-0245">EGF-like domain</keyword>
<dbReference type="Gene3D" id="2.90.10.10">
    <property type="entry name" value="Bulb-type lectin domain"/>
    <property type="match status" value="1"/>
</dbReference>
<feature type="chain" id="PRO_5001737371" description="non-specific serine/threonine protein kinase" evidence="23">
    <location>
        <begin position="24"/>
        <end position="829"/>
    </location>
</feature>
<feature type="region of interest" description="Disordered" evidence="22">
    <location>
        <begin position="714"/>
        <end position="766"/>
    </location>
</feature>
<keyword evidence="5" id="KW-0597">Phosphoprotein</keyword>
<evidence type="ECO:0000256" key="5">
    <source>
        <dbReference type="ARBA" id="ARBA00022553"/>
    </source>
</evidence>
<feature type="binding site" evidence="21">
    <location>
        <position position="397"/>
    </location>
    <ligand>
        <name>ATP</name>
        <dbReference type="ChEBI" id="CHEBI:30616"/>
    </ligand>
</feature>
<dbReference type="EC" id="2.7.11.1" evidence="2"/>
<gene>
    <name evidence="27" type="primary">BnaC03g67350D</name>
    <name evidence="27" type="ORF">GSBRNA2T00068720001</name>
</gene>
<keyword evidence="15" id="KW-1015">Disulfide bond</keyword>
<name>A0A078HPW0_BRANA</name>
<keyword evidence="20" id="KW-0863">Zinc-finger</keyword>
<comment type="catalytic activity">
    <reaction evidence="19">
        <text>L-seryl-[protein] + ATP = O-phospho-L-seryl-[protein] + ADP + H(+)</text>
        <dbReference type="Rhea" id="RHEA:17989"/>
        <dbReference type="Rhea" id="RHEA-COMP:9863"/>
        <dbReference type="Rhea" id="RHEA-COMP:11604"/>
        <dbReference type="ChEBI" id="CHEBI:15378"/>
        <dbReference type="ChEBI" id="CHEBI:29999"/>
        <dbReference type="ChEBI" id="CHEBI:30616"/>
        <dbReference type="ChEBI" id="CHEBI:83421"/>
        <dbReference type="ChEBI" id="CHEBI:456216"/>
        <dbReference type="EC" id="2.7.11.1"/>
    </reaction>
</comment>
<evidence type="ECO:0000256" key="18">
    <source>
        <dbReference type="ARBA" id="ARBA00047899"/>
    </source>
</evidence>
<dbReference type="InterPro" id="IPR001878">
    <property type="entry name" value="Znf_CCHC"/>
</dbReference>
<evidence type="ECO:0000259" key="26">
    <source>
        <dbReference type="PROSITE" id="PS50927"/>
    </source>
</evidence>
<dbReference type="SUPFAM" id="SSF51110">
    <property type="entry name" value="alpha-D-mannose-specific plant lectins"/>
    <property type="match status" value="1"/>
</dbReference>
<dbReference type="PANTHER" id="PTHR47976">
    <property type="entry name" value="G-TYPE LECTIN S-RECEPTOR-LIKE SERINE/THREONINE-PROTEIN KINASE SD2-5"/>
    <property type="match status" value="1"/>
</dbReference>
<dbReference type="PROSITE" id="PS50158">
    <property type="entry name" value="ZF_CCHC"/>
    <property type="match status" value="1"/>
</dbReference>
<keyword evidence="8 23" id="KW-0732">Signal</keyword>
<dbReference type="CDD" id="cd14066">
    <property type="entry name" value="STKc_IRAK"/>
    <property type="match status" value="1"/>
</dbReference>
<dbReference type="PROSITE" id="PS00107">
    <property type="entry name" value="PROTEIN_KINASE_ATP"/>
    <property type="match status" value="1"/>
</dbReference>
<evidence type="ECO:0000256" key="22">
    <source>
        <dbReference type="SAM" id="MobiDB-lite"/>
    </source>
</evidence>
<evidence type="ECO:0000256" key="10">
    <source>
        <dbReference type="ARBA" id="ARBA00022741"/>
    </source>
</evidence>
<evidence type="ECO:0000259" key="25">
    <source>
        <dbReference type="PROSITE" id="PS50158"/>
    </source>
</evidence>
<evidence type="ECO:0000256" key="17">
    <source>
        <dbReference type="ARBA" id="ARBA00023180"/>
    </source>
</evidence>
<feature type="domain" description="Protein kinase" evidence="24">
    <location>
        <begin position="368"/>
        <end position="643"/>
    </location>
</feature>
<evidence type="ECO:0000256" key="14">
    <source>
        <dbReference type="ARBA" id="ARBA00023136"/>
    </source>
</evidence>
<dbReference type="FunFam" id="3.30.200.20:FF:000178">
    <property type="entry name" value="serine/threonine-protein kinase PBS1-like"/>
    <property type="match status" value="1"/>
</dbReference>
<evidence type="ECO:0000256" key="4">
    <source>
        <dbReference type="ARBA" id="ARBA00022536"/>
    </source>
</evidence>
<evidence type="ECO:0000256" key="11">
    <source>
        <dbReference type="ARBA" id="ARBA00022777"/>
    </source>
</evidence>
<dbReference type="GO" id="GO:0003676">
    <property type="term" value="F:nucleic acid binding"/>
    <property type="evidence" value="ECO:0007669"/>
    <property type="project" value="InterPro"/>
</dbReference>
<evidence type="ECO:0000256" key="2">
    <source>
        <dbReference type="ARBA" id="ARBA00012513"/>
    </source>
</evidence>
<sequence length="829" mass="93253">MRGFFFFFFFLTCLAFFINPLHAGVPYNGSIAPVFAGSQMNYINNKGIFLESINKDFGFGFITTPDDVTLFTLSIVHRSSSRLIWSANRASPVSNSDKLQFQEDGNVVLRGAEVWRLENSGKNASRIELRDSGNLVVVSGAGASIWESFDHPTDTLITNQVFKEGMKLTSNASSTSNMTYVLEIKSADMFLSVNSLTPQVYWSMGKDRGRIIDKYGDDQCATPESCGPYYVCSVGKVCGCVSGLPRARDCKSGITSPCKKTENNATLSMKLVNARDKVDYFALGFASPFSKNTSLDSFLVTASCLIGLVALKPLKMEILVLCLTSRRKKTVLDDDQDQEQSSDEDNFLDNLSGMPIRFTYKDLQSATNNFSVKLGQGGFGSVYEGSLPDGSRLAVKKLEGIGQGKKEFRAEVSIIGSIHHLHLVRLRGFCAEGAHRLLAYEFLAKGSLERWIFSRRDEDILLDWDTRFNIAVGTAKGLAYLHEDCDARIIHCDIKPENILLDDNFNAKVSDFGLAKLMTREQSHVFTTMRGTRGYLAPEWITNYAISEKSDVYSYGMVLLELIGGRKNYDPSESSEKCHFPSYAFKMMEEGKLLEIVDGKMKNFDVDDERVQRTMKTALWCIQEDMHLRPSMSKVVQMLEGVFPVAEMMNKTYITFHKQLHFLPEIYRKCGYTRFSELMVALMLAEKNNELLIKNHNSRPTGAKAFPEVNATGIENSERSTQANRGHGRRFNNKRGKTYNPKWRGSNKWVRPGQVSKGKETQEDTTQKRETVCYRCGCKGHWSRTCRTPSHLCKLYQESTKGKAKEVNLTENVEGTSYLESSDFANELD</sequence>
<dbReference type="Gene3D" id="1.10.510.10">
    <property type="entry name" value="Transferase(Phosphotransferase) domain 1"/>
    <property type="match status" value="1"/>
</dbReference>
<feature type="compositionally biased region" description="Basic and acidic residues" evidence="22">
    <location>
        <begin position="757"/>
        <end position="766"/>
    </location>
</feature>
<evidence type="ECO:0000256" key="20">
    <source>
        <dbReference type="PROSITE-ProRule" id="PRU00047"/>
    </source>
</evidence>
<evidence type="ECO:0000256" key="23">
    <source>
        <dbReference type="SAM" id="SignalP"/>
    </source>
</evidence>
<protein>
    <recommendedName>
        <fullName evidence="2">non-specific serine/threonine protein kinase</fullName>
        <ecNumber evidence="2">2.7.11.1</ecNumber>
    </recommendedName>
</protein>
<dbReference type="FunFam" id="1.10.510.10:FF:000248">
    <property type="entry name" value="S-receptor-like kinase 5"/>
    <property type="match status" value="1"/>
</dbReference>
<dbReference type="SMART" id="SM00108">
    <property type="entry name" value="B_lectin"/>
    <property type="match status" value="1"/>
</dbReference>
<evidence type="ECO:0000256" key="15">
    <source>
        <dbReference type="ARBA" id="ARBA00023157"/>
    </source>
</evidence>
<dbReference type="CDD" id="cd00028">
    <property type="entry name" value="B_lectin"/>
    <property type="match status" value="1"/>
</dbReference>
<dbReference type="SMART" id="SM00220">
    <property type="entry name" value="S_TKc"/>
    <property type="match status" value="1"/>
</dbReference>
<keyword evidence="11" id="KW-0418">Kinase</keyword>
<keyword evidence="20" id="KW-0479">Metal-binding</keyword>
<evidence type="ECO:0000313" key="27">
    <source>
        <dbReference type="EMBL" id="CDY39882.1"/>
    </source>
</evidence>
<dbReference type="EMBL" id="LK032459">
    <property type="protein sequence ID" value="CDY39882.1"/>
    <property type="molecule type" value="Genomic_DNA"/>
</dbReference>
<organism evidence="27 28">
    <name type="scientific">Brassica napus</name>
    <name type="common">Rape</name>
    <dbReference type="NCBI Taxonomy" id="3708"/>
    <lineage>
        <taxon>Eukaryota</taxon>
        <taxon>Viridiplantae</taxon>
        <taxon>Streptophyta</taxon>
        <taxon>Embryophyta</taxon>
        <taxon>Tracheophyta</taxon>
        <taxon>Spermatophyta</taxon>
        <taxon>Magnoliopsida</taxon>
        <taxon>eudicotyledons</taxon>
        <taxon>Gunneridae</taxon>
        <taxon>Pentapetalae</taxon>
        <taxon>rosids</taxon>
        <taxon>malvids</taxon>
        <taxon>Brassicales</taxon>
        <taxon>Brassicaceae</taxon>
        <taxon>Brassiceae</taxon>
        <taxon>Brassica</taxon>
    </lineage>
</organism>
<evidence type="ECO:0000256" key="3">
    <source>
        <dbReference type="ARBA" id="ARBA00022527"/>
    </source>
</evidence>
<evidence type="ECO:0000256" key="12">
    <source>
        <dbReference type="ARBA" id="ARBA00022840"/>
    </source>
</evidence>
<dbReference type="InterPro" id="IPR008271">
    <property type="entry name" value="Ser/Thr_kinase_AS"/>
</dbReference>
<dbReference type="InterPro" id="IPR001480">
    <property type="entry name" value="Bulb-type_lectin_dom"/>
</dbReference>
<dbReference type="PANTHER" id="PTHR47976:SF1">
    <property type="entry name" value="G-TYPE LECTIN S-RECEPTOR-LIKE SERINE_THREONINE-PROTEIN KINASE SD2-5"/>
    <property type="match status" value="1"/>
</dbReference>
<keyword evidence="28" id="KW-1185">Reference proteome</keyword>
<evidence type="ECO:0000256" key="13">
    <source>
        <dbReference type="ARBA" id="ARBA00022989"/>
    </source>
</evidence>
<dbReference type="PaxDb" id="3708-A0A078HPW0"/>
<keyword evidence="6" id="KW-0808">Transferase</keyword>
<dbReference type="AlphaFoldDB" id="A0A078HPW0"/>
<dbReference type="GO" id="GO:0016020">
    <property type="term" value="C:membrane"/>
    <property type="evidence" value="ECO:0007669"/>
    <property type="project" value="UniProtKB-SubCell"/>
</dbReference>
<dbReference type="STRING" id="3708.A0A078HPW0"/>
<keyword evidence="12 21" id="KW-0067">ATP-binding</keyword>
<comment type="catalytic activity">
    <reaction evidence="18">
        <text>L-threonyl-[protein] + ATP = O-phospho-L-threonyl-[protein] + ADP + H(+)</text>
        <dbReference type="Rhea" id="RHEA:46608"/>
        <dbReference type="Rhea" id="RHEA-COMP:11060"/>
        <dbReference type="Rhea" id="RHEA-COMP:11605"/>
        <dbReference type="ChEBI" id="CHEBI:15378"/>
        <dbReference type="ChEBI" id="CHEBI:30013"/>
        <dbReference type="ChEBI" id="CHEBI:30616"/>
        <dbReference type="ChEBI" id="CHEBI:61977"/>
        <dbReference type="ChEBI" id="CHEBI:456216"/>
        <dbReference type="EC" id="2.7.11.1"/>
    </reaction>
</comment>
<dbReference type="GO" id="GO:0008270">
    <property type="term" value="F:zinc ion binding"/>
    <property type="evidence" value="ECO:0007669"/>
    <property type="project" value="UniProtKB-KW"/>
</dbReference>
<evidence type="ECO:0000256" key="16">
    <source>
        <dbReference type="ARBA" id="ARBA00023170"/>
    </source>
</evidence>
<dbReference type="PROSITE" id="PS00108">
    <property type="entry name" value="PROTEIN_KINASE_ST"/>
    <property type="match status" value="1"/>
</dbReference>
<dbReference type="InterPro" id="IPR011009">
    <property type="entry name" value="Kinase-like_dom_sf"/>
</dbReference>
<keyword evidence="16" id="KW-0675">Receptor</keyword>
<keyword evidence="14" id="KW-0472">Membrane</keyword>
<dbReference type="PROSITE" id="PS50927">
    <property type="entry name" value="BULB_LECTIN"/>
    <property type="match status" value="1"/>
</dbReference>
<accession>A0A078HPW0</accession>
<dbReference type="GO" id="GO:0005524">
    <property type="term" value="F:ATP binding"/>
    <property type="evidence" value="ECO:0007669"/>
    <property type="project" value="UniProtKB-UniRule"/>
</dbReference>
<evidence type="ECO:0000256" key="21">
    <source>
        <dbReference type="PROSITE-ProRule" id="PRU10141"/>
    </source>
</evidence>
<dbReference type="Gene3D" id="3.30.200.20">
    <property type="entry name" value="Phosphorylase Kinase, domain 1"/>
    <property type="match status" value="1"/>
</dbReference>
<dbReference type="Pfam" id="PF01453">
    <property type="entry name" value="B_lectin"/>
    <property type="match status" value="1"/>
</dbReference>
<feature type="compositionally biased region" description="Basic residues" evidence="22">
    <location>
        <begin position="726"/>
        <end position="737"/>
    </location>
</feature>
<dbReference type="GO" id="GO:0004672">
    <property type="term" value="F:protein kinase activity"/>
    <property type="evidence" value="ECO:0000318"/>
    <property type="project" value="GO_Central"/>
</dbReference>
<dbReference type="OMA" id="WITNCAI"/>
<keyword evidence="17" id="KW-0325">Glycoprotein</keyword>
<dbReference type="GO" id="GO:0030246">
    <property type="term" value="F:carbohydrate binding"/>
    <property type="evidence" value="ECO:0007669"/>
    <property type="project" value="UniProtKB-KW"/>
</dbReference>
<feature type="signal peptide" evidence="23">
    <location>
        <begin position="1"/>
        <end position="23"/>
    </location>
</feature>
<keyword evidence="7" id="KW-0812">Transmembrane</keyword>
<comment type="subcellular location">
    <subcellularLocation>
        <location evidence="1">Membrane</location>
        <topology evidence="1">Single-pass type I membrane protein</topology>
    </subcellularLocation>
</comment>
<feature type="compositionally biased region" description="Polar residues" evidence="22">
    <location>
        <begin position="714"/>
        <end position="724"/>
    </location>
</feature>
<keyword evidence="3" id="KW-0723">Serine/threonine-protein kinase</keyword>
<dbReference type="Proteomes" id="UP000028999">
    <property type="component" value="Unassembled WGS sequence"/>
</dbReference>
<reference evidence="27 28" key="1">
    <citation type="journal article" date="2014" name="Science">
        <title>Plant genetics. Early allopolyploid evolution in the post-Neolithic Brassica napus oilseed genome.</title>
        <authorList>
            <person name="Chalhoub B."/>
            <person name="Denoeud F."/>
            <person name="Liu S."/>
            <person name="Parkin I.A."/>
            <person name="Tang H."/>
            <person name="Wang X."/>
            <person name="Chiquet J."/>
            <person name="Belcram H."/>
            <person name="Tong C."/>
            <person name="Samans B."/>
            <person name="Correa M."/>
            <person name="Da Silva C."/>
            <person name="Just J."/>
            <person name="Falentin C."/>
            <person name="Koh C.S."/>
            <person name="Le Clainche I."/>
            <person name="Bernard M."/>
            <person name="Bento P."/>
            <person name="Noel B."/>
            <person name="Labadie K."/>
            <person name="Alberti A."/>
            <person name="Charles M."/>
            <person name="Arnaud D."/>
            <person name="Guo H."/>
            <person name="Daviaud C."/>
            <person name="Alamery S."/>
            <person name="Jabbari K."/>
            <person name="Zhao M."/>
            <person name="Edger P.P."/>
            <person name="Chelaifa H."/>
            <person name="Tack D."/>
            <person name="Lassalle G."/>
            <person name="Mestiri I."/>
            <person name="Schnel N."/>
            <person name="Le Paslier M.C."/>
            <person name="Fan G."/>
            <person name="Renault V."/>
            <person name="Bayer P.E."/>
            <person name="Golicz A.A."/>
            <person name="Manoli S."/>
            <person name="Lee T.H."/>
            <person name="Thi V.H."/>
            <person name="Chalabi S."/>
            <person name="Hu Q."/>
            <person name="Fan C."/>
            <person name="Tollenaere R."/>
            <person name="Lu Y."/>
            <person name="Battail C."/>
            <person name="Shen J."/>
            <person name="Sidebottom C.H."/>
            <person name="Wang X."/>
            <person name="Canaguier A."/>
            <person name="Chauveau A."/>
            <person name="Berard A."/>
            <person name="Deniot G."/>
            <person name="Guan M."/>
            <person name="Liu Z."/>
            <person name="Sun F."/>
            <person name="Lim Y.P."/>
            <person name="Lyons E."/>
            <person name="Town C.D."/>
            <person name="Bancroft I."/>
            <person name="Wang X."/>
            <person name="Meng J."/>
            <person name="Ma J."/>
            <person name="Pires J.C."/>
            <person name="King G.J."/>
            <person name="Brunel D."/>
            <person name="Delourme R."/>
            <person name="Renard M."/>
            <person name="Aury J.M."/>
            <person name="Adams K.L."/>
            <person name="Batley J."/>
            <person name="Snowdon R.J."/>
            <person name="Tost J."/>
            <person name="Edwards D."/>
            <person name="Zhou Y."/>
            <person name="Hua W."/>
            <person name="Sharpe A.G."/>
            <person name="Paterson A.H."/>
            <person name="Guan C."/>
            <person name="Wincker P."/>
        </authorList>
    </citation>
    <scope>NUCLEOTIDE SEQUENCE [LARGE SCALE GENOMIC DNA]</scope>
    <source>
        <strain evidence="28">cv. Darmor-bzh</strain>
    </source>
</reference>
<dbReference type="Gramene" id="CDY39882">
    <property type="protein sequence ID" value="CDY39882"/>
    <property type="gene ID" value="GSBRNA2T00068720001"/>
</dbReference>
<dbReference type="SUPFAM" id="SSF56112">
    <property type="entry name" value="Protein kinase-like (PK-like)"/>
    <property type="match status" value="1"/>
</dbReference>
<evidence type="ECO:0000256" key="7">
    <source>
        <dbReference type="ARBA" id="ARBA00022692"/>
    </source>
</evidence>
<dbReference type="InterPro" id="IPR036426">
    <property type="entry name" value="Bulb-type_lectin_dom_sf"/>
</dbReference>
<evidence type="ECO:0000313" key="28">
    <source>
        <dbReference type="Proteomes" id="UP000028999"/>
    </source>
</evidence>
<feature type="domain" description="Bulb-type lectin" evidence="26">
    <location>
        <begin position="34"/>
        <end position="150"/>
    </location>
</feature>